<protein>
    <submittedName>
        <fullName evidence="1">Uncharacterized protein</fullName>
    </submittedName>
</protein>
<organism evidence="1 2">
    <name type="scientific">Corchorus capsularis</name>
    <name type="common">Jute</name>
    <dbReference type="NCBI Taxonomy" id="210143"/>
    <lineage>
        <taxon>Eukaryota</taxon>
        <taxon>Viridiplantae</taxon>
        <taxon>Streptophyta</taxon>
        <taxon>Embryophyta</taxon>
        <taxon>Tracheophyta</taxon>
        <taxon>Spermatophyta</taxon>
        <taxon>Magnoliopsida</taxon>
        <taxon>eudicotyledons</taxon>
        <taxon>Gunneridae</taxon>
        <taxon>Pentapetalae</taxon>
        <taxon>rosids</taxon>
        <taxon>malvids</taxon>
        <taxon>Malvales</taxon>
        <taxon>Malvaceae</taxon>
        <taxon>Grewioideae</taxon>
        <taxon>Apeibeae</taxon>
        <taxon>Corchorus</taxon>
    </lineage>
</organism>
<sequence length="49" mass="5213">MPEWLSGMTRNHVGSARAGFWHGGLSSKMLLSNFQSSSWDQSGSAEGAA</sequence>
<reference evidence="1 2" key="1">
    <citation type="submission" date="2013-09" db="EMBL/GenBank/DDBJ databases">
        <title>Corchorus capsularis genome sequencing.</title>
        <authorList>
            <person name="Alam M."/>
            <person name="Haque M.S."/>
            <person name="Islam M.S."/>
            <person name="Emdad E.M."/>
            <person name="Islam M.M."/>
            <person name="Ahmed B."/>
            <person name="Halim A."/>
            <person name="Hossen Q.M.M."/>
            <person name="Hossain M.Z."/>
            <person name="Ahmed R."/>
            <person name="Khan M.M."/>
            <person name="Islam R."/>
            <person name="Rashid M.M."/>
            <person name="Khan S.A."/>
            <person name="Rahman M.S."/>
            <person name="Alam M."/>
        </authorList>
    </citation>
    <scope>NUCLEOTIDE SEQUENCE [LARGE SCALE GENOMIC DNA]</scope>
    <source>
        <strain evidence="2">cv. CVL-1</strain>
        <tissue evidence="1">Whole seedling</tissue>
    </source>
</reference>
<dbReference type="Proteomes" id="UP000188268">
    <property type="component" value="Unassembled WGS sequence"/>
</dbReference>
<name>A0A1R3GX54_COCAP</name>
<dbReference type="OrthoDB" id="1732350at2759"/>
<evidence type="ECO:0000313" key="2">
    <source>
        <dbReference type="Proteomes" id="UP000188268"/>
    </source>
</evidence>
<accession>A0A1R3GX54</accession>
<evidence type="ECO:0000313" key="1">
    <source>
        <dbReference type="EMBL" id="OMO62672.1"/>
    </source>
</evidence>
<comment type="caution">
    <text evidence="1">The sequence shown here is derived from an EMBL/GenBank/DDBJ whole genome shotgun (WGS) entry which is preliminary data.</text>
</comment>
<dbReference type="EMBL" id="AWWV01013197">
    <property type="protein sequence ID" value="OMO62672.1"/>
    <property type="molecule type" value="Genomic_DNA"/>
</dbReference>
<keyword evidence="2" id="KW-1185">Reference proteome</keyword>
<gene>
    <name evidence="1" type="ORF">CCACVL1_22700</name>
</gene>
<dbReference type="Gramene" id="OMO62672">
    <property type="protein sequence ID" value="OMO62672"/>
    <property type="gene ID" value="CCACVL1_22700"/>
</dbReference>
<proteinExistence type="predicted"/>
<dbReference type="AlphaFoldDB" id="A0A1R3GX54"/>